<dbReference type="PANTHER" id="PTHR24171:SF11">
    <property type="entry name" value="26S PROTEASOME NON-ATPASE REGULATORY SUBUNIT 10"/>
    <property type="match status" value="1"/>
</dbReference>
<dbReference type="PANTHER" id="PTHR24171">
    <property type="entry name" value="ANKYRIN REPEAT DOMAIN-CONTAINING PROTEIN 39-RELATED"/>
    <property type="match status" value="1"/>
</dbReference>
<dbReference type="Pfam" id="PF12796">
    <property type="entry name" value="Ank_2"/>
    <property type="match status" value="1"/>
</dbReference>
<evidence type="ECO:0000256" key="1">
    <source>
        <dbReference type="ARBA" id="ARBA00022737"/>
    </source>
</evidence>
<sequence>MSDELDEETLAFAHRTFELARSGATEELAGLVDAGLPPNLTNDSGDTLLTLAAYHARPATVRMLLERGADASRVNDRGQTALGAAVFRSSTETVEALLEHGADPALGSPSAHEVATFFELPEMAALLRSYSPR</sequence>
<accession>A0A6J4J7R8</accession>
<dbReference type="PROSITE" id="PS50088">
    <property type="entry name" value="ANK_REPEAT"/>
    <property type="match status" value="2"/>
</dbReference>
<dbReference type="SMART" id="SM00248">
    <property type="entry name" value="ANK"/>
    <property type="match status" value="2"/>
</dbReference>
<evidence type="ECO:0000256" key="3">
    <source>
        <dbReference type="PROSITE-ProRule" id="PRU00023"/>
    </source>
</evidence>
<dbReference type="Gene3D" id="1.25.40.20">
    <property type="entry name" value="Ankyrin repeat-containing domain"/>
    <property type="match status" value="1"/>
</dbReference>
<dbReference type="PROSITE" id="PS50297">
    <property type="entry name" value="ANK_REP_REGION"/>
    <property type="match status" value="2"/>
</dbReference>
<dbReference type="AlphaFoldDB" id="A0A6J4J7R8"/>
<dbReference type="InterPro" id="IPR002110">
    <property type="entry name" value="Ankyrin_rpt"/>
</dbReference>
<dbReference type="GO" id="GO:0085020">
    <property type="term" value="P:protein K6-linked ubiquitination"/>
    <property type="evidence" value="ECO:0007669"/>
    <property type="project" value="TreeGrafter"/>
</dbReference>
<evidence type="ECO:0000313" key="4">
    <source>
        <dbReference type="EMBL" id="CAA9271797.1"/>
    </source>
</evidence>
<name>A0A6J4J7R8_9ACTN</name>
<dbReference type="InterPro" id="IPR036770">
    <property type="entry name" value="Ankyrin_rpt-contain_sf"/>
</dbReference>
<dbReference type="EMBL" id="CADCTB010000203">
    <property type="protein sequence ID" value="CAA9271797.1"/>
    <property type="molecule type" value="Genomic_DNA"/>
</dbReference>
<reference evidence="4" key="1">
    <citation type="submission" date="2020-02" db="EMBL/GenBank/DDBJ databases">
        <authorList>
            <person name="Meier V. D."/>
        </authorList>
    </citation>
    <scope>NUCLEOTIDE SEQUENCE</scope>
    <source>
        <strain evidence="4">AVDCRST_MAG10</strain>
    </source>
</reference>
<protein>
    <submittedName>
        <fullName evidence="4">Uncharacterized protein</fullName>
    </submittedName>
</protein>
<gene>
    <name evidence="4" type="ORF">AVDCRST_MAG10-3273</name>
</gene>
<keyword evidence="2 3" id="KW-0040">ANK repeat</keyword>
<keyword evidence="1" id="KW-0677">Repeat</keyword>
<proteinExistence type="predicted"/>
<dbReference type="SUPFAM" id="SSF48403">
    <property type="entry name" value="Ankyrin repeat"/>
    <property type="match status" value="1"/>
</dbReference>
<dbReference type="GO" id="GO:0004842">
    <property type="term" value="F:ubiquitin-protein transferase activity"/>
    <property type="evidence" value="ECO:0007669"/>
    <property type="project" value="TreeGrafter"/>
</dbReference>
<feature type="repeat" description="ANK" evidence="3">
    <location>
        <begin position="44"/>
        <end position="76"/>
    </location>
</feature>
<organism evidence="4">
    <name type="scientific">uncultured Acidimicrobiales bacterium</name>
    <dbReference type="NCBI Taxonomy" id="310071"/>
    <lineage>
        <taxon>Bacteria</taxon>
        <taxon>Bacillati</taxon>
        <taxon>Actinomycetota</taxon>
        <taxon>Acidimicrobiia</taxon>
        <taxon>Acidimicrobiales</taxon>
        <taxon>environmental samples</taxon>
    </lineage>
</organism>
<evidence type="ECO:0000256" key="2">
    <source>
        <dbReference type="ARBA" id="ARBA00023043"/>
    </source>
</evidence>
<feature type="repeat" description="ANK" evidence="3">
    <location>
        <begin position="77"/>
        <end position="109"/>
    </location>
</feature>